<evidence type="ECO:0000313" key="1">
    <source>
        <dbReference type="EMBL" id="MBB4936056.1"/>
    </source>
</evidence>
<dbReference type="RefSeq" id="WP_312881856.1">
    <property type="nucleotide sequence ID" value="NZ_BAABEK010000002.1"/>
</dbReference>
<proteinExistence type="predicted"/>
<dbReference type="AlphaFoldDB" id="A0A7W7RR57"/>
<reference evidence="1 2" key="1">
    <citation type="submission" date="2020-08" db="EMBL/GenBank/DDBJ databases">
        <title>Sequencing the genomes of 1000 actinobacteria strains.</title>
        <authorList>
            <person name="Klenk H.-P."/>
        </authorList>
    </citation>
    <scope>NUCLEOTIDE SEQUENCE [LARGE SCALE GENOMIC DNA]</scope>
    <source>
        <strain evidence="1 2">DSM 43023</strain>
    </source>
</reference>
<gene>
    <name evidence="1" type="ORF">FHR32_000361</name>
</gene>
<sequence>MSWKNRRSPPVRSERTACAKAHAAGLRCRPVAETVRDTWAWLRDLPAQDRSFGRHGIDPEKEAAILAEWA</sequence>
<comment type="caution">
    <text evidence="1">The sequence shown here is derived from an EMBL/GenBank/DDBJ whole genome shotgun (WGS) entry which is preliminary data.</text>
</comment>
<dbReference type="EMBL" id="JACHJU010000001">
    <property type="protein sequence ID" value="MBB4936056.1"/>
    <property type="molecule type" value="Genomic_DNA"/>
</dbReference>
<dbReference type="Proteomes" id="UP000534286">
    <property type="component" value="Unassembled WGS sequence"/>
</dbReference>
<evidence type="ECO:0000313" key="2">
    <source>
        <dbReference type="Proteomes" id="UP000534286"/>
    </source>
</evidence>
<organism evidence="1 2">
    <name type="scientific">Streptosporangium album</name>
    <dbReference type="NCBI Taxonomy" id="47479"/>
    <lineage>
        <taxon>Bacteria</taxon>
        <taxon>Bacillati</taxon>
        <taxon>Actinomycetota</taxon>
        <taxon>Actinomycetes</taxon>
        <taxon>Streptosporangiales</taxon>
        <taxon>Streptosporangiaceae</taxon>
        <taxon>Streptosporangium</taxon>
    </lineage>
</organism>
<keyword evidence="2" id="KW-1185">Reference proteome</keyword>
<name>A0A7W7RR57_9ACTN</name>
<protein>
    <submittedName>
        <fullName evidence="1">Uncharacterized protein</fullName>
    </submittedName>
</protein>
<accession>A0A7W7RR57</accession>